<protein>
    <recommendedName>
        <fullName evidence="3">Serine/threonine specific protein phosphatases domain-containing protein</fullName>
    </recommendedName>
</protein>
<organism evidence="1 2">
    <name type="scientific">Pristionchus entomophagus</name>
    <dbReference type="NCBI Taxonomy" id="358040"/>
    <lineage>
        <taxon>Eukaryota</taxon>
        <taxon>Metazoa</taxon>
        <taxon>Ecdysozoa</taxon>
        <taxon>Nematoda</taxon>
        <taxon>Chromadorea</taxon>
        <taxon>Rhabditida</taxon>
        <taxon>Rhabditina</taxon>
        <taxon>Diplogasteromorpha</taxon>
        <taxon>Diplogasteroidea</taxon>
        <taxon>Neodiplogasteridae</taxon>
        <taxon>Pristionchus</taxon>
    </lineage>
</organism>
<dbReference type="PRINTS" id="PR00114">
    <property type="entry name" value="STPHPHTASE"/>
</dbReference>
<dbReference type="PANTHER" id="PTHR11668">
    <property type="entry name" value="SERINE/THREONINE PROTEIN PHOSPHATASE"/>
    <property type="match status" value="1"/>
</dbReference>
<name>A0AAV5U2S2_9BILA</name>
<dbReference type="PANTHER" id="PTHR11668:SF491">
    <property type="entry name" value="SERINE_THREONINE-PROTEIN PHOSPHATASE"/>
    <property type="match status" value="1"/>
</dbReference>
<gene>
    <name evidence="1" type="ORF">PENTCL1PPCAC_23303</name>
</gene>
<dbReference type="EMBL" id="BTSX01000005">
    <property type="protein sequence ID" value="GMT01129.1"/>
    <property type="molecule type" value="Genomic_DNA"/>
</dbReference>
<dbReference type="InterPro" id="IPR029052">
    <property type="entry name" value="Metallo-depent_PP-like"/>
</dbReference>
<comment type="caution">
    <text evidence="1">The sequence shown here is derived from an EMBL/GenBank/DDBJ whole genome shotgun (WGS) entry which is preliminary data.</text>
</comment>
<evidence type="ECO:0008006" key="3">
    <source>
        <dbReference type="Google" id="ProtNLM"/>
    </source>
</evidence>
<dbReference type="Gene3D" id="3.60.21.10">
    <property type="match status" value="1"/>
</dbReference>
<feature type="non-terminal residue" evidence="1">
    <location>
        <position position="1"/>
    </location>
</feature>
<dbReference type="GO" id="GO:0005737">
    <property type="term" value="C:cytoplasm"/>
    <property type="evidence" value="ECO:0007669"/>
    <property type="project" value="TreeGrafter"/>
</dbReference>
<dbReference type="AlphaFoldDB" id="A0AAV5U2S2"/>
<reference evidence="1" key="1">
    <citation type="submission" date="2023-10" db="EMBL/GenBank/DDBJ databases">
        <title>Genome assembly of Pristionchus species.</title>
        <authorList>
            <person name="Yoshida K."/>
            <person name="Sommer R.J."/>
        </authorList>
    </citation>
    <scope>NUCLEOTIDE SEQUENCE</scope>
    <source>
        <strain evidence="1">RS0144</strain>
    </source>
</reference>
<accession>A0AAV5U2S2</accession>
<dbReference type="InterPro" id="IPR006186">
    <property type="entry name" value="Ser/Thr-sp_prot-phosphatase"/>
</dbReference>
<evidence type="ECO:0000313" key="1">
    <source>
        <dbReference type="EMBL" id="GMT01129.1"/>
    </source>
</evidence>
<keyword evidence="2" id="KW-1185">Reference proteome</keyword>
<dbReference type="GO" id="GO:0005634">
    <property type="term" value="C:nucleus"/>
    <property type="evidence" value="ECO:0007669"/>
    <property type="project" value="TreeGrafter"/>
</dbReference>
<proteinExistence type="predicted"/>
<dbReference type="SUPFAM" id="SSF56300">
    <property type="entry name" value="Metallo-dependent phosphatases"/>
    <property type="match status" value="1"/>
</dbReference>
<sequence>RSSLAIPVSQAPIPIKGVALNPIATDLLWTDPMIKLPSDVKKKVRGMSVYFEEQTLDQVCANRKISMVFRGHQMMRNGFNFFHNKLVTVFSAAAYYPDKVR</sequence>
<dbReference type="GO" id="GO:0004722">
    <property type="term" value="F:protein serine/threonine phosphatase activity"/>
    <property type="evidence" value="ECO:0007669"/>
    <property type="project" value="TreeGrafter"/>
</dbReference>
<evidence type="ECO:0000313" key="2">
    <source>
        <dbReference type="Proteomes" id="UP001432027"/>
    </source>
</evidence>
<dbReference type="InterPro" id="IPR050341">
    <property type="entry name" value="PP1_catalytic_subunit"/>
</dbReference>
<dbReference type="Proteomes" id="UP001432027">
    <property type="component" value="Unassembled WGS sequence"/>
</dbReference>